<evidence type="ECO:0000256" key="12">
    <source>
        <dbReference type="ARBA" id="ARBA00023136"/>
    </source>
</evidence>
<evidence type="ECO:0000256" key="6">
    <source>
        <dbReference type="ARBA" id="ARBA00022692"/>
    </source>
</evidence>
<dbReference type="GO" id="GO:0005789">
    <property type="term" value="C:endoplasmic reticulum membrane"/>
    <property type="evidence" value="ECO:0007669"/>
    <property type="project" value="TreeGrafter"/>
</dbReference>
<protein>
    <recommendedName>
        <fullName evidence="4">RING-type E3 ubiquitin transferase</fullName>
        <ecNumber evidence="4">2.3.2.27</ecNumber>
    </recommendedName>
</protein>
<proteinExistence type="predicted"/>
<dbReference type="PROSITE" id="PS51292">
    <property type="entry name" value="ZF_RING_CH"/>
    <property type="match status" value="1"/>
</dbReference>
<feature type="region of interest" description="Disordered" evidence="13">
    <location>
        <begin position="1705"/>
        <end position="1724"/>
    </location>
</feature>
<organism evidence="16 17">
    <name type="scientific">Heterobasidion irregulare (strain TC 32-1)</name>
    <dbReference type="NCBI Taxonomy" id="747525"/>
    <lineage>
        <taxon>Eukaryota</taxon>
        <taxon>Fungi</taxon>
        <taxon>Dikarya</taxon>
        <taxon>Basidiomycota</taxon>
        <taxon>Agaricomycotina</taxon>
        <taxon>Agaricomycetes</taxon>
        <taxon>Russulales</taxon>
        <taxon>Bondarzewiaceae</taxon>
        <taxon>Heterobasidion</taxon>
        <taxon>Heterobasidion annosum species complex</taxon>
    </lineage>
</organism>
<evidence type="ECO:0000256" key="2">
    <source>
        <dbReference type="ARBA" id="ARBA00004141"/>
    </source>
</evidence>
<keyword evidence="17" id="KW-1185">Reference proteome</keyword>
<feature type="compositionally biased region" description="Basic and acidic residues" evidence="13">
    <location>
        <begin position="776"/>
        <end position="796"/>
    </location>
</feature>
<keyword evidence="5" id="KW-0808">Transferase</keyword>
<feature type="transmembrane region" description="Helical" evidence="14">
    <location>
        <begin position="1433"/>
        <end position="1454"/>
    </location>
</feature>
<feature type="compositionally biased region" description="Acidic residues" evidence="13">
    <location>
        <begin position="416"/>
        <end position="426"/>
    </location>
</feature>
<evidence type="ECO:0000256" key="8">
    <source>
        <dbReference type="ARBA" id="ARBA00022771"/>
    </source>
</evidence>
<dbReference type="InterPro" id="IPR013083">
    <property type="entry name" value="Znf_RING/FYVE/PHD"/>
</dbReference>
<dbReference type="GO" id="GO:0008270">
    <property type="term" value="F:zinc ion binding"/>
    <property type="evidence" value="ECO:0007669"/>
    <property type="project" value="UniProtKB-KW"/>
</dbReference>
<evidence type="ECO:0000256" key="3">
    <source>
        <dbReference type="ARBA" id="ARBA00004906"/>
    </source>
</evidence>
<evidence type="ECO:0000256" key="9">
    <source>
        <dbReference type="ARBA" id="ARBA00022786"/>
    </source>
</evidence>
<dbReference type="InterPro" id="IPR056521">
    <property type="entry name" value="MARCHF6-like_C"/>
</dbReference>
<feature type="transmembrane region" description="Helical" evidence="14">
    <location>
        <begin position="960"/>
        <end position="984"/>
    </location>
</feature>
<sequence length="1724" mass="190373">MAPAWCILLESGEPSAAYAFLHGFSRAQAVYRVLDDEGVREEIGGRLAALIDDDAPQPDTCRICSAPSEPDQPLFHPCKCSGTIRYIHQDCLTTWLAHSKKKTCDVCKYPYAFTKVYAQNMPDHLPVILLLRRFAQQTFFAILLCLRAVLVAVVWLGALPYITICTWRVYFAMGSSTAWWISARPRPTTANESLFYTLTGQVHAPSVNATVAPDNSTVAAAGAIAAEPASPLARLIAHPRVRALSKDIFTGQIIATLIVLAFIAVFLLREWISQNARPGVFEDPDLLAEELRAAQEERVPLQVQVDAMRAGGAREEHEREAAPPPVEERPMRRLPLRARRRAPDADAPAPSGSEDTASNASTATAPLGIASESKQAQLEADLMYLEQNLETWNPPDHRRLEEQNDGGKGKGRAMSEEEAERGEEDGERMMKWIPPSVASQGADARKASAATDILAPMPRPGPRRTVGPWLRRTAERQEMERLGIADAFAPVPADATLSDAAQQAHFHDLGRQFLMRRRLLYERLRDESLAKGEEPLAFPEELVDVQLDDPAWRALAPPDTWPPLAEDAFVLPAEPPSHGAHTPHPHRARAPMYSRPRPVLPPVSTDSAQRARTADALADGSFSFAPPPQFAARLAPLPSYPPLPYPIVASPPPPVSSASASTTASPPLSSSLSPSPSTAATSGPPSPPRRPPMPSATLPAPTTPPTPSLAAGSYWGKEQVQLASPSLATYRAPEEFQQPEAEDYFELGAAADAEDDLDTVAEGDGADDDEDSTAVLRREHARYFSEQGHVAERDGDVPTPVVPSDSEDDDDEEEVMEVVPRRAARRRAAWDPAQFDGPEQIDDDDEGEMDEVEGEGEGEGGRENGQALEPVDDMDINVEDDMDGALEGAIGMRGPIYTIAQNAALMIFVLDTAIGLAVWLPFTLGKSTALLSLDPRRALQILHWPIRVMRVITDPITDSVLFLIGTVVVPATVRIVGALLRIVFRPVMSWASKWLDNGLVDDYSLIAASLYGRLKAQPWGVVSGYLGMSRVTEKTIETAPPRSSILDAILSSEHPVVRLAEPHFAVLGKEVRVSSENAKEFWTRMALGDGNAEKAFAVALGYAVVGIMLALYLNVLTVGTVKSAGRAVRSAVRQQLLVIKVAAFIVIELVVFPLGCGINLDLCTMWLFPEANLQSRLIFFHYAPLTAIFYHWVVGTMFMYQFAILLAGCRTLMRPGAMWFIKDPSDQNFHPIRDILERPAMVQLRKLCVSALMYALVVACGVGTVGGIMRLSTTVLPLRWKPREPLSEVPIDLLFLHIVLPYTMRFFRPKKVLRKVSVGIWKYLCAGLRLSSYMFGERRMEEEFNRSTWSWFPPKDIAMKHFDGSYRRVPASDNVVIPRDMRATAEVDGAGVPVDDAARHLIETQNAEAEKAKRNFKDDYTVVYIPPHFRYRIVLFILALWVVGSVFLVAVFATPIQVGRNILRIFTNDEVHDGYSFLVGFYALWAGWVVGYAVERMDRRRQRRGATGARAEWPLYFVKRSILWLAKISYMMLFIGVVVPILLALVVEMYIALPIRFMLNPDLVPRIRIVDMWALGLVYAKIVLRVQGMRPNAPFAAGITNIKQHGWSNPHPVSATRLVIAPLVAGLVGMLVLPPLAALAVCRLSPIPLDYRVLFMHVYPSIFAAAGVARMAVTAATVLSSWSQSIRDKEFLVEMRLRNYEHEKRKEGLAKEKEKEKGLEVVGL</sequence>
<feature type="compositionally biased region" description="Basic and acidic residues" evidence="13">
    <location>
        <begin position="395"/>
        <end position="408"/>
    </location>
</feature>
<feature type="transmembrane region" description="Helical" evidence="14">
    <location>
        <begin position="1137"/>
        <end position="1168"/>
    </location>
</feature>
<dbReference type="FunCoup" id="W4K0D2">
    <property type="interactions" value="533"/>
</dbReference>
<dbReference type="OrthoDB" id="264354at2759"/>
<keyword evidence="12 14" id="KW-0472">Membrane</keyword>
<feature type="transmembrane region" description="Helical" evidence="14">
    <location>
        <begin position="1661"/>
        <end position="1682"/>
    </location>
</feature>
<feature type="transmembrane region" description="Helical" evidence="14">
    <location>
        <begin position="1474"/>
        <end position="1494"/>
    </location>
</feature>
<feature type="transmembrane region" description="Helical" evidence="14">
    <location>
        <begin position="903"/>
        <end position="922"/>
    </location>
</feature>
<dbReference type="FunFam" id="3.30.40.10:FF:000287">
    <property type="entry name" value="RING finger membrane protein"/>
    <property type="match status" value="1"/>
</dbReference>
<evidence type="ECO:0000256" key="7">
    <source>
        <dbReference type="ARBA" id="ARBA00022723"/>
    </source>
</evidence>
<evidence type="ECO:0000256" key="5">
    <source>
        <dbReference type="ARBA" id="ARBA00022679"/>
    </source>
</evidence>
<dbReference type="GO" id="GO:0036503">
    <property type="term" value="P:ERAD pathway"/>
    <property type="evidence" value="ECO:0007669"/>
    <property type="project" value="TreeGrafter"/>
</dbReference>
<dbReference type="HOGENOM" id="CLU_001266_1_0_1"/>
<dbReference type="SMART" id="SM00744">
    <property type="entry name" value="RINGv"/>
    <property type="match status" value="1"/>
</dbReference>
<keyword evidence="7" id="KW-0479">Metal-binding</keyword>
<accession>W4K0D2</accession>
<feature type="compositionally biased region" description="Pro residues" evidence="13">
    <location>
        <begin position="684"/>
        <end position="694"/>
    </location>
</feature>
<feature type="compositionally biased region" description="Acidic residues" evidence="13">
    <location>
        <begin position="805"/>
        <end position="816"/>
    </location>
</feature>
<feature type="transmembrane region" description="Helical" evidence="14">
    <location>
        <begin position="1565"/>
        <end position="1584"/>
    </location>
</feature>
<feature type="transmembrane region" description="Helical" evidence="14">
    <location>
        <begin position="1247"/>
        <end position="1269"/>
    </location>
</feature>
<keyword evidence="6 14" id="KW-0812">Transmembrane</keyword>
<dbReference type="EMBL" id="KI925461">
    <property type="protein sequence ID" value="ETW79262.1"/>
    <property type="molecule type" value="Genomic_DNA"/>
</dbReference>
<evidence type="ECO:0000256" key="1">
    <source>
        <dbReference type="ARBA" id="ARBA00000900"/>
    </source>
</evidence>
<dbReference type="Proteomes" id="UP000030671">
    <property type="component" value="Unassembled WGS sequence"/>
</dbReference>
<dbReference type="InParanoid" id="W4K0D2"/>
<evidence type="ECO:0000256" key="10">
    <source>
        <dbReference type="ARBA" id="ARBA00022833"/>
    </source>
</evidence>
<dbReference type="EC" id="2.3.2.27" evidence="4"/>
<feature type="compositionally biased region" description="Acidic residues" evidence="13">
    <location>
        <begin position="752"/>
        <end position="772"/>
    </location>
</feature>
<feature type="compositionally biased region" description="Acidic residues" evidence="13">
    <location>
        <begin position="839"/>
        <end position="858"/>
    </location>
</feature>
<dbReference type="Pfam" id="PF12906">
    <property type="entry name" value="RINGv"/>
    <property type="match status" value="1"/>
</dbReference>
<feature type="region of interest" description="Disordered" evidence="13">
    <location>
        <begin position="393"/>
        <end position="426"/>
    </location>
</feature>
<evidence type="ECO:0000256" key="11">
    <source>
        <dbReference type="ARBA" id="ARBA00022989"/>
    </source>
</evidence>
<feature type="compositionally biased region" description="Basic and acidic residues" evidence="13">
    <location>
        <begin position="312"/>
        <end position="331"/>
    </location>
</feature>
<evidence type="ECO:0000256" key="4">
    <source>
        <dbReference type="ARBA" id="ARBA00012483"/>
    </source>
</evidence>
<dbReference type="RefSeq" id="XP_009549510.1">
    <property type="nucleotide sequence ID" value="XM_009551215.1"/>
</dbReference>
<dbReference type="STRING" id="747525.W4K0D2"/>
<gene>
    <name evidence="16" type="ORF">HETIRDRAFT_460143</name>
</gene>
<feature type="transmembrane region" description="Helical" evidence="14">
    <location>
        <begin position="1289"/>
        <end position="1307"/>
    </location>
</feature>
<dbReference type="eggNOG" id="KOG1609">
    <property type="taxonomic scope" value="Eukaryota"/>
</dbReference>
<feature type="transmembrane region" description="Helical" evidence="14">
    <location>
        <begin position="1530"/>
        <end position="1553"/>
    </location>
</feature>
<dbReference type="GO" id="GO:0061630">
    <property type="term" value="F:ubiquitin protein ligase activity"/>
    <property type="evidence" value="ECO:0007669"/>
    <property type="project" value="UniProtKB-EC"/>
</dbReference>
<dbReference type="GeneID" id="20677046"/>
<comment type="subcellular location">
    <subcellularLocation>
        <location evidence="2">Membrane</location>
        <topology evidence="2">Multi-pass membrane protein</topology>
    </subcellularLocation>
</comment>
<evidence type="ECO:0000313" key="17">
    <source>
        <dbReference type="Proteomes" id="UP000030671"/>
    </source>
</evidence>
<evidence type="ECO:0000256" key="14">
    <source>
        <dbReference type="SAM" id="Phobius"/>
    </source>
</evidence>
<feature type="compositionally biased region" description="Low complexity" evidence="13">
    <location>
        <begin position="656"/>
        <end position="683"/>
    </location>
</feature>
<evidence type="ECO:0000313" key="16">
    <source>
        <dbReference type="EMBL" id="ETW79262.1"/>
    </source>
</evidence>
<name>W4K0D2_HETIT</name>
<dbReference type="Pfam" id="PF23113">
    <property type="entry name" value="MARCHF6_C"/>
    <property type="match status" value="1"/>
</dbReference>
<feature type="transmembrane region" description="Helical" evidence="14">
    <location>
        <begin position="1618"/>
        <end position="1641"/>
    </location>
</feature>
<comment type="catalytic activity">
    <reaction evidence="1">
        <text>S-ubiquitinyl-[E2 ubiquitin-conjugating enzyme]-L-cysteine + [acceptor protein]-L-lysine = [E2 ubiquitin-conjugating enzyme]-L-cysteine + N(6)-ubiquitinyl-[acceptor protein]-L-lysine.</text>
        <dbReference type="EC" id="2.3.2.27"/>
    </reaction>
</comment>
<feature type="region of interest" description="Disordered" evidence="13">
    <location>
        <begin position="309"/>
        <end position="361"/>
    </location>
</feature>
<keyword evidence="10" id="KW-0862">Zinc</keyword>
<dbReference type="InterPro" id="IPR011016">
    <property type="entry name" value="Znf_RING-CH"/>
</dbReference>
<feature type="region of interest" description="Disordered" evidence="13">
    <location>
        <begin position="752"/>
        <end position="869"/>
    </location>
</feature>
<feature type="transmembrane region" description="Helical" evidence="14">
    <location>
        <begin position="1188"/>
        <end position="1209"/>
    </location>
</feature>
<feature type="transmembrane region" description="Helical" evidence="14">
    <location>
        <begin position="1095"/>
        <end position="1116"/>
    </location>
</feature>
<feature type="transmembrane region" description="Helical" evidence="14">
    <location>
        <begin position="248"/>
        <end position="268"/>
    </location>
</feature>
<keyword evidence="11 14" id="KW-1133">Transmembrane helix</keyword>
<dbReference type="Gene3D" id="3.30.40.10">
    <property type="entry name" value="Zinc/RING finger domain, C3HC4 (zinc finger)"/>
    <property type="match status" value="1"/>
</dbReference>
<feature type="region of interest" description="Disordered" evidence="13">
    <location>
        <begin position="571"/>
        <end position="614"/>
    </location>
</feature>
<feature type="region of interest" description="Disordered" evidence="13">
    <location>
        <begin position="652"/>
        <end position="717"/>
    </location>
</feature>
<feature type="domain" description="RING-CH-type" evidence="15">
    <location>
        <begin position="53"/>
        <end position="114"/>
    </location>
</feature>
<reference evidence="16 17" key="1">
    <citation type="journal article" date="2012" name="New Phytol.">
        <title>Insight into trade-off between wood decay and parasitism from the genome of a fungal forest pathogen.</title>
        <authorList>
            <person name="Olson A."/>
            <person name="Aerts A."/>
            <person name="Asiegbu F."/>
            <person name="Belbahri L."/>
            <person name="Bouzid O."/>
            <person name="Broberg A."/>
            <person name="Canback B."/>
            <person name="Coutinho P.M."/>
            <person name="Cullen D."/>
            <person name="Dalman K."/>
            <person name="Deflorio G."/>
            <person name="van Diepen L.T."/>
            <person name="Dunand C."/>
            <person name="Duplessis S."/>
            <person name="Durling M."/>
            <person name="Gonthier P."/>
            <person name="Grimwood J."/>
            <person name="Fossdal C.G."/>
            <person name="Hansson D."/>
            <person name="Henrissat B."/>
            <person name="Hietala A."/>
            <person name="Himmelstrand K."/>
            <person name="Hoffmeister D."/>
            <person name="Hogberg N."/>
            <person name="James T.Y."/>
            <person name="Karlsson M."/>
            <person name="Kohler A."/>
            <person name="Kues U."/>
            <person name="Lee Y.H."/>
            <person name="Lin Y.C."/>
            <person name="Lind M."/>
            <person name="Lindquist E."/>
            <person name="Lombard V."/>
            <person name="Lucas S."/>
            <person name="Lunden K."/>
            <person name="Morin E."/>
            <person name="Murat C."/>
            <person name="Park J."/>
            <person name="Raffaello T."/>
            <person name="Rouze P."/>
            <person name="Salamov A."/>
            <person name="Schmutz J."/>
            <person name="Solheim H."/>
            <person name="Stahlberg J."/>
            <person name="Velez H."/>
            <person name="de Vries R.P."/>
            <person name="Wiebenga A."/>
            <person name="Woodward S."/>
            <person name="Yakovlev I."/>
            <person name="Garbelotto M."/>
            <person name="Martin F."/>
            <person name="Grigoriev I.V."/>
            <person name="Stenlid J."/>
        </authorList>
    </citation>
    <scope>NUCLEOTIDE SEQUENCE [LARGE SCALE GENOMIC DNA]</scope>
    <source>
        <strain evidence="16 17">TC 32-1</strain>
    </source>
</reference>
<evidence type="ECO:0000256" key="13">
    <source>
        <dbReference type="SAM" id="MobiDB-lite"/>
    </source>
</evidence>
<dbReference type="SUPFAM" id="SSF57850">
    <property type="entry name" value="RING/U-box"/>
    <property type="match status" value="1"/>
</dbReference>
<comment type="pathway">
    <text evidence="3">Protein modification; protein ubiquitination.</text>
</comment>
<dbReference type="KEGG" id="hir:HETIRDRAFT_460143"/>
<dbReference type="PANTHER" id="PTHR13145">
    <property type="entry name" value="SSM4 PROTEIN"/>
    <property type="match status" value="1"/>
</dbReference>
<keyword evidence="8" id="KW-0863">Zinc-finger</keyword>
<evidence type="ECO:0000259" key="15">
    <source>
        <dbReference type="PROSITE" id="PS51292"/>
    </source>
</evidence>
<dbReference type="PANTHER" id="PTHR13145:SF0">
    <property type="entry name" value="E3 UBIQUITIN-PROTEIN LIGASE MARCHF6"/>
    <property type="match status" value="1"/>
</dbReference>
<keyword evidence="9" id="KW-0833">Ubl conjugation pathway</keyword>
<dbReference type="CDD" id="cd16702">
    <property type="entry name" value="RING_CH-C4HC3_MARCH6"/>
    <property type="match status" value="1"/>
</dbReference>